<accession>Q2IEM8</accession>
<dbReference type="Pfam" id="PF20469">
    <property type="entry name" value="OLD-like_TOPRIM"/>
    <property type="match status" value="1"/>
</dbReference>
<proteinExistence type="predicted"/>
<dbReference type="Pfam" id="PF13175">
    <property type="entry name" value="AAA_15"/>
    <property type="match status" value="1"/>
</dbReference>
<dbReference type="eggNOG" id="COG3593">
    <property type="taxonomic scope" value="Bacteria"/>
</dbReference>
<evidence type="ECO:0000313" key="6">
    <source>
        <dbReference type="Proteomes" id="UP000001935"/>
    </source>
</evidence>
<dbReference type="SUPFAM" id="SSF52540">
    <property type="entry name" value="P-loop containing nucleoside triphosphate hydrolases"/>
    <property type="match status" value="1"/>
</dbReference>
<dbReference type="EMBL" id="CP000251">
    <property type="protein sequence ID" value="ABC83040.1"/>
    <property type="molecule type" value="Genomic_DNA"/>
</dbReference>
<dbReference type="AlphaFoldDB" id="Q2IEM8"/>
<dbReference type="PANTHER" id="PTHR43581:SF4">
    <property type="entry name" value="ATP_GTP PHOSPHATASE"/>
    <property type="match status" value="1"/>
</dbReference>
<sequence>MTSRPVRLPVTGRTTGQKGKGGGPFSRCVRRPCCGSRQQSRPVRPTWDRSCGEVVLPRMGPGNERYIDERFAPSSLGPLGNIPSRGAAEWPEGVGMHLATLRIENFRCFGSSGITIEFQAGMNVILGENNVGKTAIVDALRLLFSLGPGRRDVYVQPQDFYCAAGGEPAHEIRLDAIFEGLSNAEQGVFYELLVPGPPVSAQVHLRFRLETVGGQSRVRQTVWGGEVEGQPVPPAVWELVSHMYLGALRDAESDLRPQRGGRVGHLVKRVISDPVDRARVEAHVRQANRFILAEGGIQRTAEMINDHLSELAGNELRQSVRISLGAPAFERVADTLRLLLPQAGESEFVAVYDVESWKELRQRAGANANLLDRVSEDGDRVLIRLGHLGKPEQEKLGELYAELLDHVEPFGVDQNGMGYNNLIYMGVVLGDLVERRKAGLQNYSALLIEEPEAHIHPQLQVLVYDFLSRTSVIDDAGNQVQVFVTSHSPTLTSRASLDSLIVMHRAEGRVTATALRRCPLDENQKADLRRYLDVTRSQLLFSRAVVLVEGISEALLFPVLAKRAGYRFDHSAVEVVAVAGVSFAPFAALFNSDEPARRLHIPCALVTDDDRCAGELEPSKLRDAAELMAAGRVLAAGRQSDRSSKAAELEGGTLKVFRARKTLEVELGMFTDNLEPIAEAVEGCGHPTVARNLREQAATLDFDWGRAAAVWARLSGMKAAVAQRLAALLDEGTPVRTFVVPDYLSAAAKHVARRGSRS</sequence>
<dbReference type="InterPro" id="IPR034139">
    <property type="entry name" value="TOPRIM_OLD"/>
</dbReference>
<gene>
    <name evidence="5" type="ordered locus">Adeh_3272</name>
</gene>
<feature type="region of interest" description="Disordered" evidence="1">
    <location>
        <begin position="1"/>
        <end position="23"/>
    </location>
</feature>
<evidence type="ECO:0000256" key="1">
    <source>
        <dbReference type="SAM" id="MobiDB-lite"/>
    </source>
</evidence>
<dbReference type="InterPro" id="IPR038729">
    <property type="entry name" value="Rad50/SbcC_AAA"/>
</dbReference>
<dbReference type="CDD" id="cd01026">
    <property type="entry name" value="TOPRIM_OLD"/>
    <property type="match status" value="1"/>
</dbReference>
<feature type="domain" description="OLD protein-like TOPRIM" evidence="4">
    <location>
        <begin position="540"/>
        <end position="610"/>
    </location>
</feature>
<feature type="domain" description="Endonuclease GajA/Old nuclease/RecF-like AAA" evidence="2">
    <location>
        <begin position="409"/>
        <end position="491"/>
    </location>
</feature>
<keyword evidence="5" id="KW-0540">Nuclease</keyword>
<keyword evidence="5" id="KW-0255">Endonuclease</keyword>
<dbReference type="GO" id="GO:0004519">
    <property type="term" value="F:endonuclease activity"/>
    <property type="evidence" value="ECO:0007669"/>
    <property type="project" value="UniProtKB-KW"/>
</dbReference>
<dbReference type="GO" id="GO:0016887">
    <property type="term" value="F:ATP hydrolysis activity"/>
    <property type="evidence" value="ECO:0007669"/>
    <property type="project" value="InterPro"/>
</dbReference>
<evidence type="ECO:0000259" key="3">
    <source>
        <dbReference type="Pfam" id="PF13476"/>
    </source>
</evidence>
<dbReference type="Pfam" id="PF13476">
    <property type="entry name" value="AAA_23"/>
    <property type="match status" value="1"/>
</dbReference>
<evidence type="ECO:0000259" key="4">
    <source>
        <dbReference type="Pfam" id="PF20469"/>
    </source>
</evidence>
<dbReference type="HOGENOM" id="CLU_021240_1_0_7"/>
<dbReference type="Gene3D" id="3.40.50.300">
    <property type="entry name" value="P-loop containing nucleotide triphosphate hydrolases"/>
    <property type="match status" value="2"/>
</dbReference>
<feature type="domain" description="Rad50/SbcC-type AAA" evidence="3">
    <location>
        <begin position="101"/>
        <end position="144"/>
    </location>
</feature>
<evidence type="ECO:0000313" key="5">
    <source>
        <dbReference type="EMBL" id="ABC83040.1"/>
    </source>
</evidence>
<organism evidence="5 6">
    <name type="scientific">Anaeromyxobacter dehalogenans (strain 2CP-C)</name>
    <dbReference type="NCBI Taxonomy" id="290397"/>
    <lineage>
        <taxon>Bacteria</taxon>
        <taxon>Pseudomonadati</taxon>
        <taxon>Myxococcota</taxon>
        <taxon>Myxococcia</taxon>
        <taxon>Myxococcales</taxon>
        <taxon>Cystobacterineae</taxon>
        <taxon>Anaeromyxobacteraceae</taxon>
        <taxon>Anaeromyxobacter</taxon>
    </lineage>
</organism>
<dbReference type="Proteomes" id="UP000001935">
    <property type="component" value="Chromosome"/>
</dbReference>
<dbReference type="GO" id="GO:0006302">
    <property type="term" value="P:double-strand break repair"/>
    <property type="evidence" value="ECO:0007669"/>
    <property type="project" value="InterPro"/>
</dbReference>
<evidence type="ECO:0000259" key="2">
    <source>
        <dbReference type="Pfam" id="PF13175"/>
    </source>
</evidence>
<dbReference type="KEGG" id="ade:Adeh_3272"/>
<dbReference type="STRING" id="290397.Adeh_3272"/>
<dbReference type="eggNOG" id="COG1195">
    <property type="taxonomic scope" value="Bacteria"/>
</dbReference>
<dbReference type="PANTHER" id="PTHR43581">
    <property type="entry name" value="ATP/GTP PHOSPHATASE"/>
    <property type="match status" value="1"/>
</dbReference>
<dbReference type="InterPro" id="IPR051396">
    <property type="entry name" value="Bact_Antivir_Def_Nuclease"/>
</dbReference>
<reference evidence="5 6" key="1">
    <citation type="submission" date="2006-01" db="EMBL/GenBank/DDBJ databases">
        <title>Complete sequence of Anaeromyxobacter dehalogenans 2CP-C.</title>
        <authorList>
            <consortium name="US DOE Joint Genome Institute"/>
            <person name="Copeland A."/>
            <person name="Lucas S."/>
            <person name="Lapidus A."/>
            <person name="Barry K."/>
            <person name="Detter J.C."/>
            <person name="Glavina T."/>
            <person name="Hammon N."/>
            <person name="Israni S."/>
            <person name="Pitluck S."/>
            <person name="Brettin T."/>
            <person name="Bruce D."/>
            <person name="Han C."/>
            <person name="Tapia R."/>
            <person name="Gilna P."/>
            <person name="Kiss H."/>
            <person name="Schmutz J."/>
            <person name="Larimer F."/>
            <person name="Land M."/>
            <person name="Kyrpides N."/>
            <person name="Anderson I."/>
            <person name="Sanford R.A."/>
            <person name="Ritalahti K.M."/>
            <person name="Thomas H.S."/>
            <person name="Kirby J.R."/>
            <person name="Zhulin I.B."/>
            <person name="Loeffler F.E."/>
            <person name="Richardson P."/>
        </authorList>
    </citation>
    <scope>NUCLEOTIDE SEQUENCE [LARGE SCALE GENOMIC DNA]</scope>
    <source>
        <strain evidence="5 6">2CP-C</strain>
    </source>
</reference>
<name>Q2IEM8_ANADE</name>
<protein>
    <submittedName>
        <fullName evidence="5">OLD family-like ATP-dependent endonuclease</fullName>
    </submittedName>
</protein>
<dbReference type="InterPro" id="IPR027417">
    <property type="entry name" value="P-loop_NTPase"/>
</dbReference>
<keyword evidence="5" id="KW-0378">Hydrolase</keyword>
<dbReference type="InterPro" id="IPR041685">
    <property type="entry name" value="AAA_GajA/Old/RecF-like"/>
</dbReference>